<proteinExistence type="predicted"/>
<accession>A0AAD7HTX2</accession>
<name>A0AAD7HTX2_9AGAR</name>
<evidence type="ECO:0000313" key="2">
    <source>
        <dbReference type="EMBL" id="KAJ7727264.1"/>
    </source>
</evidence>
<dbReference type="Proteomes" id="UP001215598">
    <property type="component" value="Unassembled WGS sequence"/>
</dbReference>
<dbReference type="Pfam" id="PF20415">
    <property type="entry name" value="DUF6699"/>
    <property type="match status" value="1"/>
</dbReference>
<organism evidence="2 3">
    <name type="scientific">Mycena metata</name>
    <dbReference type="NCBI Taxonomy" id="1033252"/>
    <lineage>
        <taxon>Eukaryota</taxon>
        <taxon>Fungi</taxon>
        <taxon>Dikarya</taxon>
        <taxon>Basidiomycota</taxon>
        <taxon>Agaricomycotina</taxon>
        <taxon>Agaricomycetes</taxon>
        <taxon>Agaricomycetidae</taxon>
        <taxon>Agaricales</taxon>
        <taxon>Marasmiineae</taxon>
        <taxon>Mycenaceae</taxon>
        <taxon>Mycena</taxon>
    </lineage>
</organism>
<evidence type="ECO:0000313" key="3">
    <source>
        <dbReference type="Proteomes" id="UP001215598"/>
    </source>
</evidence>
<dbReference type="EMBL" id="JARKIB010000181">
    <property type="protein sequence ID" value="KAJ7727264.1"/>
    <property type="molecule type" value="Genomic_DNA"/>
</dbReference>
<dbReference type="InterPro" id="IPR046522">
    <property type="entry name" value="DUF6699"/>
</dbReference>
<protein>
    <recommendedName>
        <fullName evidence="1">DUF6699 domain-containing protein</fullName>
    </recommendedName>
</protein>
<keyword evidence="3" id="KW-1185">Reference proteome</keyword>
<comment type="caution">
    <text evidence="2">The sequence shown here is derived from an EMBL/GenBank/DDBJ whole genome shotgun (WGS) entry which is preliminary data.</text>
</comment>
<gene>
    <name evidence="2" type="ORF">B0H16DRAFT_1735303</name>
</gene>
<reference evidence="2" key="1">
    <citation type="submission" date="2023-03" db="EMBL/GenBank/DDBJ databases">
        <title>Massive genome expansion in bonnet fungi (Mycena s.s.) driven by repeated elements and novel gene families across ecological guilds.</title>
        <authorList>
            <consortium name="Lawrence Berkeley National Laboratory"/>
            <person name="Harder C.B."/>
            <person name="Miyauchi S."/>
            <person name="Viragh M."/>
            <person name="Kuo A."/>
            <person name="Thoen E."/>
            <person name="Andreopoulos B."/>
            <person name="Lu D."/>
            <person name="Skrede I."/>
            <person name="Drula E."/>
            <person name="Henrissat B."/>
            <person name="Morin E."/>
            <person name="Kohler A."/>
            <person name="Barry K."/>
            <person name="LaButti K."/>
            <person name="Morin E."/>
            <person name="Salamov A."/>
            <person name="Lipzen A."/>
            <person name="Mereny Z."/>
            <person name="Hegedus B."/>
            <person name="Baldrian P."/>
            <person name="Stursova M."/>
            <person name="Weitz H."/>
            <person name="Taylor A."/>
            <person name="Grigoriev I.V."/>
            <person name="Nagy L.G."/>
            <person name="Martin F."/>
            <person name="Kauserud H."/>
        </authorList>
    </citation>
    <scope>NUCLEOTIDE SEQUENCE</scope>
    <source>
        <strain evidence="2">CBHHK182m</strain>
    </source>
</reference>
<sequence length="147" mass="17032">MSLLHVAYPPPCASVAYCAVAAPVQILVAHLGWALHHFLATALQWNVASPLSCTWPYDWIYLADYATTAKLNEITIVVDTTFEWRTFTVRRRDRKPLLVGDVLHAIHQHLAMPLTREERRAVTWRLGWQHGSIFLWVDMFWRKSVRP</sequence>
<dbReference type="AlphaFoldDB" id="A0AAD7HTX2"/>
<feature type="domain" description="DUF6699" evidence="1">
    <location>
        <begin position="44"/>
        <end position="118"/>
    </location>
</feature>
<evidence type="ECO:0000259" key="1">
    <source>
        <dbReference type="Pfam" id="PF20415"/>
    </source>
</evidence>